<evidence type="ECO:0000256" key="1">
    <source>
        <dbReference type="ARBA" id="ARBA00010928"/>
    </source>
</evidence>
<dbReference type="Proteomes" id="UP000185696">
    <property type="component" value="Unassembled WGS sequence"/>
</dbReference>
<comment type="caution">
    <text evidence="5">The sequence shown here is derived from an EMBL/GenBank/DDBJ whole genome shotgun (WGS) entry which is preliminary data.</text>
</comment>
<reference evidence="5 6" key="1">
    <citation type="submission" date="2016-12" db="EMBL/GenBank/DDBJ databases">
        <title>The draft genome sequence of Actinophytocola xinjiangensis.</title>
        <authorList>
            <person name="Wang W."/>
            <person name="Yuan L."/>
        </authorList>
    </citation>
    <scope>NUCLEOTIDE SEQUENCE [LARGE SCALE GENOMIC DNA]</scope>
    <source>
        <strain evidence="5 6">CGMCC 4.4663</strain>
    </source>
</reference>
<evidence type="ECO:0000256" key="2">
    <source>
        <dbReference type="ARBA" id="ARBA00023002"/>
    </source>
</evidence>
<dbReference type="InterPro" id="IPR036291">
    <property type="entry name" value="NAD(P)-bd_dom_sf"/>
</dbReference>
<comment type="similarity">
    <text evidence="1">Belongs to the Gfo/Idh/MocA family.</text>
</comment>
<evidence type="ECO:0000313" key="6">
    <source>
        <dbReference type="Proteomes" id="UP000185696"/>
    </source>
</evidence>
<evidence type="ECO:0000259" key="3">
    <source>
        <dbReference type="Pfam" id="PF01408"/>
    </source>
</evidence>
<dbReference type="SUPFAM" id="SSF55347">
    <property type="entry name" value="Glyceraldehyde-3-phosphate dehydrogenase-like, C-terminal domain"/>
    <property type="match status" value="1"/>
</dbReference>
<dbReference type="PANTHER" id="PTHR43708:SF5">
    <property type="entry name" value="CONSERVED EXPRESSED OXIDOREDUCTASE (EUROFUNG)-RELATED"/>
    <property type="match status" value="1"/>
</dbReference>
<dbReference type="AlphaFoldDB" id="A0A7Z1B186"/>
<dbReference type="GO" id="GO:0016491">
    <property type="term" value="F:oxidoreductase activity"/>
    <property type="evidence" value="ECO:0007669"/>
    <property type="project" value="UniProtKB-KW"/>
</dbReference>
<sequence length="307" mass="33509">MRPLRLGLIGLGVISRFYLSAIQGKSSVRLTSVCDQDEAALSPHRGNVACYRDHRSMLAGTALDAVIVAVPNDAHLVVCHDALATGLPVCVEKPLALTVEQGEHLVRFAAERQLPLLCAFHRRYNDNVTALVRELAGRPIESVRIRYLERIEEHTGDDRWYLEPERCGGGCVADNGPNAFDLAHLLLGPVTATAAEIARDDKGVDRQASIRLRSVDGVPVSVELDWSYPGEVKEVEVRLADGTVLRADMLAGHERFKASLWHEYAGVLDDFVAAVTGRGTAPRNGLPELSLVDACYRMSDTEVPLDA</sequence>
<dbReference type="RefSeq" id="WP_075132039.1">
    <property type="nucleotide sequence ID" value="NZ_MSIF01000002.1"/>
</dbReference>
<dbReference type="SUPFAM" id="SSF51735">
    <property type="entry name" value="NAD(P)-binding Rossmann-fold domains"/>
    <property type="match status" value="1"/>
</dbReference>
<dbReference type="InterPro" id="IPR051317">
    <property type="entry name" value="Gfo/Idh/MocA_oxidoreduct"/>
</dbReference>
<dbReference type="PANTHER" id="PTHR43708">
    <property type="entry name" value="CONSERVED EXPRESSED OXIDOREDUCTASE (EUROFUNG)"/>
    <property type="match status" value="1"/>
</dbReference>
<evidence type="ECO:0000313" key="5">
    <source>
        <dbReference type="EMBL" id="OLF13130.1"/>
    </source>
</evidence>
<dbReference type="EMBL" id="MSIF01000002">
    <property type="protein sequence ID" value="OLF13130.1"/>
    <property type="molecule type" value="Genomic_DNA"/>
</dbReference>
<keyword evidence="2" id="KW-0560">Oxidoreductase</keyword>
<dbReference type="InterPro" id="IPR055170">
    <property type="entry name" value="GFO_IDH_MocA-like_dom"/>
</dbReference>
<dbReference type="GO" id="GO:0000166">
    <property type="term" value="F:nucleotide binding"/>
    <property type="evidence" value="ECO:0007669"/>
    <property type="project" value="InterPro"/>
</dbReference>
<dbReference type="Gene3D" id="3.40.50.720">
    <property type="entry name" value="NAD(P)-binding Rossmann-like Domain"/>
    <property type="match status" value="1"/>
</dbReference>
<protein>
    <submittedName>
        <fullName evidence="5">Oxidoreductase</fullName>
    </submittedName>
</protein>
<gene>
    <name evidence="5" type="ORF">BLA60_07845</name>
</gene>
<proteinExistence type="inferred from homology"/>
<feature type="domain" description="GFO/IDH/MocA-like oxidoreductase" evidence="4">
    <location>
        <begin position="140"/>
        <end position="244"/>
    </location>
</feature>
<evidence type="ECO:0000259" key="4">
    <source>
        <dbReference type="Pfam" id="PF22725"/>
    </source>
</evidence>
<organism evidence="5 6">
    <name type="scientific">Actinophytocola xinjiangensis</name>
    <dbReference type="NCBI Taxonomy" id="485602"/>
    <lineage>
        <taxon>Bacteria</taxon>
        <taxon>Bacillati</taxon>
        <taxon>Actinomycetota</taxon>
        <taxon>Actinomycetes</taxon>
        <taxon>Pseudonocardiales</taxon>
        <taxon>Pseudonocardiaceae</taxon>
    </lineage>
</organism>
<dbReference type="Gene3D" id="3.30.360.10">
    <property type="entry name" value="Dihydrodipicolinate Reductase, domain 2"/>
    <property type="match status" value="1"/>
</dbReference>
<dbReference type="OrthoDB" id="9815825at2"/>
<accession>A0A7Z1B186</accession>
<dbReference type="InterPro" id="IPR000683">
    <property type="entry name" value="Gfo/Idh/MocA-like_OxRdtase_N"/>
</dbReference>
<dbReference type="Pfam" id="PF01408">
    <property type="entry name" value="GFO_IDH_MocA"/>
    <property type="match status" value="1"/>
</dbReference>
<name>A0A7Z1B186_9PSEU</name>
<dbReference type="Pfam" id="PF22725">
    <property type="entry name" value="GFO_IDH_MocA_C3"/>
    <property type="match status" value="1"/>
</dbReference>
<feature type="domain" description="Gfo/Idh/MocA-like oxidoreductase N-terminal" evidence="3">
    <location>
        <begin position="5"/>
        <end position="116"/>
    </location>
</feature>
<keyword evidence="6" id="KW-1185">Reference proteome</keyword>